<dbReference type="KEGG" id="blac:94351939"/>
<dbReference type="PROSITE" id="PS50192">
    <property type="entry name" value="T_SNARE"/>
    <property type="match status" value="1"/>
</dbReference>
<feature type="transmembrane region" description="Helical" evidence="10">
    <location>
        <begin position="231"/>
        <end position="250"/>
    </location>
</feature>
<gene>
    <name evidence="12" type="ORF">CCR75_008214</name>
</gene>
<protein>
    <recommendedName>
        <fullName evidence="11">t-SNARE coiled-coil homology domain-containing protein</fullName>
    </recommendedName>
</protein>
<dbReference type="SUPFAM" id="SSF58038">
    <property type="entry name" value="SNARE fusion complex"/>
    <property type="match status" value="1"/>
</dbReference>
<dbReference type="SMART" id="SM00397">
    <property type="entry name" value="t_SNARE"/>
    <property type="match status" value="1"/>
</dbReference>
<sequence>MMRKEPFMVAAASGDPFYVFKDEVESTVSTVKQMHAKLRACLEAQGSPAANELPSLTHQMEGAIATAEKSVKFLEDTIVMVEANRSKFEHIDAAEISCRKEFVATIRKDLQTLLNEISSDTIQSQIRKLEHKRSTSFDSFDQSMPEKKERFLRDEAQRQSQIIKEQDENLAGLRTDLTRLHGVTIEISNEATHQNKMLDELTVEVDEAQERMNFVVARLSTLLKTKDTCQLGLILFLVAVLTVMVFLVVYT</sequence>
<evidence type="ECO:0000256" key="2">
    <source>
        <dbReference type="ARBA" id="ARBA00022448"/>
    </source>
</evidence>
<dbReference type="FunFam" id="1.20.5.110:FF:000072">
    <property type="entry name" value="Syntaxin, t-snare coiled-coil domain family"/>
    <property type="match status" value="1"/>
</dbReference>
<evidence type="ECO:0000313" key="13">
    <source>
        <dbReference type="Proteomes" id="UP000294530"/>
    </source>
</evidence>
<evidence type="ECO:0000256" key="6">
    <source>
        <dbReference type="ARBA" id="ARBA00023034"/>
    </source>
</evidence>
<dbReference type="Proteomes" id="UP000294530">
    <property type="component" value="Unassembled WGS sequence"/>
</dbReference>
<evidence type="ECO:0000256" key="8">
    <source>
        <dbReference type="ARBA" id="ARBA00037801"/>
    </source>
</evidence>
<proteinExistence type="inferred from homology"/>
<evidence type="ECO:0000256" key="4">
    <source>
        <dbReference type="ARBA" id="ARBA00022927"/>
    </source>
</evidence>
<keyword evidence="5 10" id="KW-1133">Transmembrane helix</keyword>
<keyword evidence="9" id="KW-0175">Coiled coil</keyword>
<dbReference type="CDD" id="cd15841">
    <property type="entry name" value="SNARE_Qc"/>
    <property type="match status" value="1"/>
</dbReference>
<dbReference type="PANTHER" id="PTHR12791">
    <property type="entry name" value="GOLGI SNARE BET1-RELATED"/>
    <property type="match status" value="1"/>
</dbReference>
<comment type="subcellular location">
    <subcellularLocation>
        <location evidence="8">Golgi apparatus</location>
        <location evidence="8">trans-Golgi network membrane</location>
        <topology evidence="8">Single-pass type IV membrane protein</topology>
    </subcellularLocation>
</comment>
<dbReference type="GeneID" id="94351939"/>
<evidence type="ECO:0000256" key="10">
    <source>
        <dbReference type="SAM" id="Phobius"/>
    </source>
</evidence>
<dbReference type="FunFam" id="1.20.58.90:FF:000004">
    <property type="entry name" value="Syntaxin 10"/>
    <property type="match status" value="1"/>
</dbReference>
<dbReference type="Gene3D" id="1.20.58.90">
    <property type="match status" value="1"/>
</dbReference>
<evidence type="ECO:0000256" key="3">
    <source>
        <dbReference type="ARBA" id="ARBA00022692"/>
    </source>
</evidence>
<keyword evidence="7 10" id="KW-0472">Membrane</keyword>
<dbReference type="GO" id="GO:0005794">
    <property type="term" value="C:Golgi apparatus"/>
    <property type="evidence" value="ECO:0007669"/>
    <property type="project" value="UniProtKB-SubCell"/>
</dbReference>
<dbReference type="OrthoDB" id="546861at2759"/>
<name>A0A976IGI1_BRELC</name>
<dbReference type="EMBL" id="SHOA02000001">
    <property type="protein sequence ID" value="TDH70936.1"/>
    <property type="molecule type" value="Genomic_DNA"/>
</dbReference>
<dbReference type="InterPro" id="IPR000727">
    <property type="entry name" value="T_SNARE_dom"/>
</dbReference>
<dbReference type="GO" id="GO:0048193">
    <property type="term" value="P:Golgi vesicle transport"/>
    <property type="evidence" value="ECO:0007669"/>
    <property type="project" value="InterPro"/>
</dbReference>
<keyword evidence="6" id="KW-0333">Golgi apparatus</keyword>
<reference evidence="12 13" key="1">
    <citation type="journal article" date="2021" name="Genome Biol.">
        <title>AFLAP: assembly-free linkage analysis pipeline using k-mers from genome sequencing data.</title>
        <authorList>
            <person name="Fletcher K."/>
            <person name="Zhang L."/>
            <person name="Gil J."/>
            <person name="Han R."/>
            <person name="Cavanaugh K."/>
            <person name="Michelmore R."/>
        </authorList>
    </citation>
    <scope>NUCLEOTIDE SEQUENCE [LARGE SCALE GENOMIC DNA]</scope>
    <source>
        <strain evidence="12 13">SF5</strain>
    </source>
</reference>
<dbReference type="Pfam" id="PF09177">
    <property type="entry name" value="STX6_10_61_N"/>
    <property type="match status" value="1"/>
</dbReference>
<keyword evidence="13" id="KW-1185">Reference proteome</keyword>
<accession>A0A976IGI1</accession>
<dbReference type="RefSeq" id="XP_067820435.1">
    <property type="nucleotide sequence ID" value="XM_067966268.1"/>
</dbReference>
<evidence type="ECO:0000259" key="11">
    <source>
        <dbReference type="PROSITE" id="PS50192"/>
    </source>
</evidence>
<dbReference type="InterPro" id="IPR010989">
    <property type="entry name" value="SNARE"/>
</dbReference>
<keyword evidence="2" id="KW-0813">Transport</keyword>
<feature type="domain" description="T-SNARE coiled-coil homology" evidence="11">
    <location>
        <begin position="160"/>
        <end position="222"/>
    </location>
</feature>
<dbReference type="Gene3D" id="1.20.5.110">
    <property type="match status" value="1"/>
</dbReference>
<dbReference type="AlphaFoldDB" id="A0A976IGI1"/>
<keyword evidence="3 10" id="KW-0812">Transmembrane</keyword>
<dbReference type="SUPFAM" id="SSF47661">
    <property type="entry name" value="t-snare proteins"/>
    <property type="match status" value="1"/>
</dbReference>
<dbReference type="GO" id="GO:0016020">
    <property type="term" value="C:membrane"/>
    <property type="evidence" value="ECO:0007669"/>
    <property type="project" value="InterPro"/>
</dbReference>
<dbReference type="GO" id="GO:0015031">
    <property type="term" value="P:protein transport"/>
    <property type="evidence" value="ECO:0007669"/>
    <property type="project" value="UniProtKB-KW"/>
</dbReference>
<comment type="similarity">
    <text evidence="1">Belongs to the syntaxin family.</text>
</comment>
<organism evidence="12 13">
    <name type="scientific">Bremia lactucae</name>
    <name type="common">Lettuce downy mildew</name>
    <dbReference type="NCBI Taxonomy" id="4779"/>
    <lineage>
        <taxon>Eukaryota</taxon>
        <taxon>Sar</taxon>
        <taxon>Stramenopiles</taxon>
        <taxon>Oomycota</taxon>
        <taxon>Peronosporomycetes</taxon>
        <taxon>Peronosporales</taxon>
        <taxon>Peronosporaceae</taxon>
        <taxon>Bremia</taxon>
    </lineage>
</organism>
<evidence type="ECO:0000256" key="1">
    <source>
        <dbReference type="ARBA" id="ARBA00009063"/>
    </source>
</evidence>
<evidence type="ECO:0000256" key="9">
    <source>
        <dbReference type="SAM" id="Coils"/>
    </source>
</evidence>
<dbReference type="InterPro" id="IPR015260">
    <property type="entry name" value="Syntaxin-6/10/61_N"/>
</dbReference>
<feature type="coiled-coil region" evidence="9">
    <location>
        <begin position="191"/>
        <end position="218"/>
    </location>
</feature>
<keyword evidence="4" id="KW-0653">Protein transport</keyword>
<comment type="caution">
    <text evidence="12">The sequence shown here is derived from an EMBL/GenBank/DDBJ whole genome shotgun (WGS) entry which is preliminary data.</text>
</comment>
<evidence type="ECO:0000256" key="7">
    <source>
        <dbReference type="ARBA" id="ARBA00023136"/>
    </source>
</evidence>
<evidence type="ECO:0000313" key="12">
    <source>
        <dbReference type="EMBL" id="TDH70936.1"/>
    </source>
</evidence>
<evidence type="ECO:0000256" key="5">
    <source>
        <dbReference type="ARBA" id="ARBA00022989"/>
    </source>
</evidence>